<accession>A0A0U5JIW0</accession>
<sequence>MMPTKRAKALIESASFPELDKIYTYNIPESETDNVDSTICLITDVRTNPALSGNLDFHAFNQEVEVQIFYALNASDPTEFESQLQHLFIQNGWSEIDSRGHTFDPDTKQLTVTYYFDYFEIETAE</sequence>
<dbReference type="EMBL" id="LN887216">
    <property type="protein sequence ID" value="CUR36507.1"/>
    <property type="molecule type" value="Genomic_DNA"/>
</dbReference>
<evidence type="ECO:0000313" key="1">
    <source>
        <dbReference type="EMBL" id="CUR36507.1"/>
    </source>
</evidence>
<proteinExistence type="predicted"/>
<dbReference type="Pfam" id="PF05657">
    <property type="entry name" value="DUF806"/>
    <property type="match status" value="1"/>
</dbReference>
<dbReference type="InterPro" id="IPR008524">
    <property type="entry name" value="DUF806"/>
</dbReference>
<gene>
    <name evidence="1" type="ORF">LRLP16767_LRPG3B_00299</name>
</gene>
<dbReference type="AlphaFoldDB" id="A0A0U5JIW0"/>
<protein>
    <submittedName>
        <fullName evidence="1">Phage protein</fullName>
    </submittedName>
</protein>
<name>A0A0U5JIW0_LIMRT</name>
<organism evidence="1">
    <name type="scientific">Limosilactobacillus reuteri</name>
    <name type="common">Lactobacillus reuteri</name>
    <dbReference type="NCBI Taxonomy" id="1598"/>
    <lineage>
        <taxon>Bacteria</taxon>
        <taxon>Bacillati</taxon>
        <taxon>Bacillota</taxon>
        <taxon>Bacilli</taxon>
        <taxon>Lactobacillales</taxon>
        <taxon>Lactobacillaceae</taxon>
        <taxon>Limosilactobacillus</taxon>
    </lineage>
</organism>
<reference evidence="1" key="1">
    <citation type="submission" date="2015-10" db="EMBL/GenBank/DDBJ databases">
        <authorList>
            <person name="Gilbert D.G."/>
        </authorList>
    </citation>
    <scope>NUCLEOTIDE SEQUENCE</scope>
    <source>
        <strain evidence="1">Pg-3b</strain>
    </source>
</reference>